<evidence type="ECO:0000256" key="4">
    <source>
        <dbReference type="ARBA" id="ARBA00023125"/>
    </source>
</evidence>
<dbReference type="CDD" id="cd12148">
    <property type="entry name" value="fungal_TF_MHR"/>
    <property type="match status" value="1"/>
</dbReference>
<dbReference type="PROSITE" id="PS50048">
    <property type="entry name" value="ZN2_CY6_FUNGAL_2"/>
    <property type="match status" value="1"/>
</dbReference>
<dbReference type="PANTHER" id="PTHR31845:SF19">
    <property type="entry name" value="TRANSCRIPTION FACTOR DOMAIN-CONTAINING PROTEIN"/>
    <property type="match status" value="1"/>
</dbReference>
<name>A0A0C3QJX1_9AGAM</name>
<evidence type="ECO:0000313" key="9">
    <source>
        <dbReference type="EMBL" id="KIO27506.1"/>
    </source>
</evidence>
<dbReference type="PROSITE" id="PS00463">
    <property type="entry name" value="ZN2_CY6_FUNGAL_1"/>
    <property type="match status" value="1"/>
</dbReference>
<dbReference type="SMART" id="SM00066">
    <property type="entry name" value="GAL4"/>
    <property type="match status" value="1"/>
</dbReference>
<dbReference type="GO" id="GO:0000976">
    <property type="term" value="F:transcription cis-regulatory region binding"/>
    <property type="evidence" value="ECO:0007669"/>
    <property type="project" value="TreeGrafter"/>
</dbReference>
<evidence type="ECO:0000256" key="7">
    <source>
        <dbReference type="SAM" id="MobiDB-lite"/>
    </source>
</evidence>
<feature type="domain" description="Zn(2)-C6 fungal-type" evidence="8">
    <location>
        <begin position="1"/>
        <end position="37"/>
    </location>
</feature>
<keyword evidence="10" id="KW-1185">Reference proteome</keyword>
<dbReference type="GO" id="GO:0008270">
    <property type="term" value="F:zinc ion binding"/>
    <property type="evidence" value="ECO:0007669"/>
    <property type="project" value="InterPro"/>
</dbReference>
<dbReference type="STRING" id="1051891.A0A0C3QJX1"/>
<evidence type="ECO:0000313" key="10">
    <source>
        <dbReference type="Proteomes" id="UP000054248"/>
    </source>
</evidence>
<gene>
    <name evidence="9" type="ORF">M407DRAFT_42295</name>
</gene>
<feature type="compositionally biased region" description="Pro residues" evidence="7">
    <location>
        <begin position="93"/>
        <end position="102"/>
    </location>
</feature>
<dbReference type="AlphaFoldDB" id="A0A0C3QJX1"/>
<comment type="subcellular location">
    <subcellularLocation>
        <location evidence="1">Nucleus</location>
    </subcellularLocation>
</comment>
<dbReference type="InterPro" id="IPR001138">
    <property type="entry name" value="Zn2Cys6_DnaBD"/>
</dbReference>
<dbReference type="Pfam" id="PF00172">
    <property type="entry name" value="Zn_clus"/>
    <property type="match status" value="1"/>
</dbReference>
<evidence type="ECO:0000259" key="8">
    <source>
        <dbReference type="PROSITE" id="PS50048"/>
    </source>
</evidence>
<evidence type="ECO:0000256" key="2">
    <source>
        <dbReference type="ARBA" id="ARBA00022723"/>
    </source>
</evidence>
<proteinExistence type="predicted"/>
<keyword evidence="6" id="KW-0539">Nucleus</keyword>
<dbReference type="GO" id="GO:0006351">
    <property type="term" value="P:DNA-templated transcription"/>
    <property type="evidence" value="ECO:0007669"/>
    <property type="project" value="InterPro"/>
</dbReference>
<dbReference type="CDD" id="cd00067">
    <property type="entry name" value="GAL4"/>
    <property type="match status" value="1"/>
</dbReference>
<keyword evidence="3" id="KW-0805">Transcription regulation</keyword>
<dbReference type="HOGENOM" id="CLU_017865_0_0_1"/>
<protein>
    <recommendedName>
        <fullName evidence="8">Zn(2)-C6 fungal-type domain-containing protein</fullName>
    </recommendedName>
</protein>
<dbReference type="SMART" id="SM00906">
    <property type="entry name" value="Fungal_trans"/>
    <property type="match status" value="1"/>
</dbReference>
<feature type="compositionally biased region" description="Polar residues" evidence="7">
    <location>
        <begin position="123"/>
        <end position="132"/>
    </location>
</feature>
<dbReference type="PANTHER" id="PTHR31845">
    <property type="entry name" value="FINGER DOMAIN PROTEIN, PUTATIVE-RELATED"/>
    <property type="match status" value="1"/>
</dbReference>
<dbReference type="Pfam" id="PF04082">
    <property type="entry name" value="Fungal_trans"/>
    <property type="match status" value="1"/>
</dbReference>
<dbReference type="InterPro" id="IPR007219">
    <property type="entry name" value="XnlR_reg_dom"/>
</dbReference>
<dbReference type="Proteomes" id="UP000054248">
    <property type="component" value="Unassembled WGS sequence"/>
</dbReference>
<evidence type="ECO:0000256" key="5">
    <source>
        <dbReference type="ARBA" id="ARBA00023163"/>
    </source>
</evidence>
<feature type="compositionally biased region" description="Basic and acidic residues" evidence="7">
    <location>
        <begin position="52"/>
        <end position="64"/>
    </location>
</feature>
<accession>A0A0C3QJX1</accession>
<keyword evidence="4" id="KW-0238">DNA-binding</keyword>
<evidence type="ECO:0000256" key="3">
    <source>
        <dbReference type="ARBA" id="ARBA00023015"/>
    </source>
</evidence>
<feature type="non-terminal residue" evidence="9">
    <location>
        <position position="528"/>
    </location>
</feature>
<feature type="region of interest" description="Disordered" evidence="7">
    <location>
        <begin position="41"/>
        <end position="160"/>
    </location>
</feature>
<evidence type="ECO:0000256" key="6">
    <source>
        <dbReference type="ARBA" id="ARBA00023242"/>
    </source>
</evidence>
<organism evidence="9 10">
    <name type="scientific">Tulasnella calospora MUT 4182</name>
    <dbReference type="NCBI Taxonomy" id="1051891"/>
    <lineage>
        <taxon>Eukaryota</taxon>
        <taxon>Fungi</taxon>
        <taxon>Dikarya</taxon>
        <taxon>Basidiomycota</taxon>
        <taxon>Agaricomycotina</taxon>
        <taxon>Agaricomycetes</taxon>
        <taxon>Cantharellales</taxon>
        <taxon>Tulasnellaceae</taxon>
        <taxon>Tulasnella</taxon>
    </lineage>
</organism>
<reference evidence="9 10" key="1">
    <citation type="submission" date="2014-04" db="EMBL/GenBank/DDBJ databases">
        <authorList>
            <consortium name="DOE Joint Genome Institute"/>
            <person name="Kuo A."/>
            <person name="Girlanda M."/>
            <person name="Perotto S."/>
            <person name="Kohler A."/>
            <person name="Nagy L.G."/>
            <person name="Floudas D."/>
            <person name="Copeland A."/>
            <person name="Barry K.W."/>
            <person name="Cichocki N."/>
            <person name="Veneault-Fourrey C."/>
            <person name="LaButti K."/>
            <person name="Lindquist E.A."/>
            <person name="Lipzen A."/>
            <person name="Lundell T."/>
            <person name="Morin E."/>
            <person name="Murat C."/>
            <person name="Sun H."/>
            <person name="Tunlid A."/>
            <person name="Henrissat B."/>
            <person name="Grigoriev I.V."/>
            <person name="Hibbett D.S."/>
            <person name="Martin F."/>
            <person name="Nordberg H.P."/>
            <person name="Cantor M.N."/>
            <person name="Hua S.X."/>
        </authorList>
    </citation>
    <scope>NUCLEOTIDE SEQUENCE [LARGE SCALE GENOMIC DNA]</scope>
    <source>
        <strain evidence="9 10">MUT 4182</strain>
    </source>
</reference>
<dbReference type="InterPro" id="IPR036864">
    <property type="entry name" value="Zn2-C6_fun-type_DNA-bd_sf"/>
</dbReference>
<reference evidence="10" key="2">
    <citation type="submission" date="2015-01" db="EMBL/GenBank/DDBJ databases">
        <title>Evolutionary Origins and Diversification of the Mycorrhizal Mutualists.</title>
        <authorList>
            <consortium name="DOE Joint Genome Institute"/>
            <consortium name="Mycorrhizal Genomics Consortium"/>
            <person name="Kohler A."/>
            <person name="Kuo A."/>
            <person name="Nagy L.G."/>
            <person name="Floudas D."/>
            <person name="Copeland A."/>
            <person name="Barry K.W."/>
            <person name="Cichocki N."/>
            <person name="Veneault-Fourrey C."/>
            <person name="LaButti K."/>
            <person name="Lindquist E.A."/>
            <person name="Lipzen A."/>
            <person name="Lundell T."/>
            <person name="Morin E."/>
            <person name="Murat C."/>
            <person name="Riley R."/>
            <person name="Ohm R."/>
            <person name="Sun H."/>
            <person name="Tunlid A."/>
            <person name="Henrissat B."/>
            <person name="Grigoriev I.V."/>
            <person name="Hibbett D.S."/>
            <person name="Martin F."/>
        </authorList>
    </citation>
    <scope>NUCLEOTIDE SEQUENCE [LARGE SCALE GENOMIC DNA]</scope>
    <source>
        <strain evidence="10">MUT 4182</strain>
    </source>
</reference>
<dbReference type="SUPFAM" id="SSF57701">
    <property type="entry name" value="Zn2/Cys6 DNA-binding domain"/>
    <property type="match status" value="1"/>
</dbReference>
<dbReference type="Gene3D" id="4.10.240.10">
    <property type="entry name" value="Zn(2)-C6 fungal-type DNA-binding domain"/>
    <property type="match status" value="1"/>
</dbReference>
<keyword evidence="2" id="KW-0479">Metal-binding</keyword>
<feature type="non-terminal residue" evidence="9">
    <location>
        <position position="1"/>
    </location>
</feature>
<dbReference type="InterPro" id="IPR051089">
    <property type="entry name" value="prtT"/>
</dbReference>
<dbReference type="OrthoDB" id="3163292at2759"/>
<dbReference type="GO" id="GO:0000981">
    <property type="term" value="F:DNA-binding transcription factor activity, RNA polymerase II-specific"/>
    <property type="evidence" value="ECO:0007669"/>
    <property type="project" value="InterPro"/>
</dbReference>
<dbReference type="GO" id="GO:0005634">
    <property type="term" value="C:nucleus"/>
    <property type="evidence" value="ECO:0007669"/>
    <property type="project" value="UniProtKB-SubCell"/>
</dbReference>
<dbReference type="EMBL" id="KN823008">
    <property type="protein sequence ID" value="KIO27506.1"/>
    <property type="molecule type" value="Genomic_DNA"/>
</dbReference>
<feature type="compositionally biased region" description="Low complexity" evidence="7">
    <location>
        <begin position="81"/>
        <end position="92"/>
    </location>
</feature>
<evidence type="ECO:0000256" key="1">
    <source>
        <dbReference type="ARBA" id="ARBA00004123"/>
    </source>
</evidence>
<keyword evidence="5" id="KW-0804">Transcription</keyword>
<sequence length="528" mass="59646">ACTVCRTAKMRCIGGDDQNSDRFPCNRCKKANVQCIFEKHRRGRKPGSKLSEATKARRATKEAAKAVSVAGGPAPYHNHNPNGSGPSSAAPHPLSPAGPPAVAPHAFPGPYAPQYMPDAGSSAAPTINSPVSPSRPEAMARKGSTASGDDEDSRSDENLFPGSMVQRERNRFLSMVLNPPNSGPNHPSRDVMGLLPPCFELPKEDLPDPMDLGILTENDARWLLNQVFQHLNPFVNLFDPLLHTVEYIRSRSPFLFTVLMMAGCKFWKPDLFKPLQKMAYVFAVEVVQAFTCLVYWKEPDDNRTWQFIGYACRLAIELNLNTYTRKPDPKETELQMRERRNRERTYLVLFVHDRSLAMQTGRPWMLQEDDLIRNSGNWHRQARGERRPEDVIVAAFVQLRRLSAETSDVFYLRKNSSRDNSDVNFEVLLNGCNTKLTGWMEFWENEMGYAEGNEFHFCMLRFFRLHVRLFLNSLGLTQVRSLVAGSGFSIQALSLCYTSAKETLQIVGRFKEMEALRFGQDVITVMSA</sequence>